<dbReference type="EMBL" id="SADE01000001">
    <property type="protein sequence ID" value="RVU37778.1"/>
    <property type="molecule type" value="Genomic_DNA"/>
</dbReference>
<dbReference type="Gene3D" id="3.40.190.10">
    <property type="entry name" value="Periplasmic binding protein-like II"/>
    <property type="match status" value="1"/>
</dbReference>
<gene>
    <name evidence="2" type="ORF">EOI86_00275</name>
</gene>
<evidence type="ECO:0000256" key="1">
    <source>
        <dbReference type="ARBA" id="ARBA00006987"/>
    </source>
</evidence>
<dbReference type="AlphaFoldDB" id="A0A3S2WA98"/>
<dbReference type="InterPro" id="IPR005064">
    <property type="entry name" value="BUG"/>
</dbReference>
<keyword evidence="3" id="KW-1185">Reference proteome</keyword>
<dbReference type="InterPro" id="IPR042100">
    <property type="entry name" value="Bug_dom1"/>
</dbReference>
<organism evidence="2 3">
    <name type="scientific">Hwanghaeella grinnelliae</name>
    <dbReference type="NCBI Taxonomy" id="2500179"/>
    <lineage>
        <taxon>Bacteria</taxon>
        <taxon>Pseudomonadati</taxon>
        <taxon>Pseudomonadota</taxon>
        <taxon>Alphaproteobacteria</taxon>
        <taxon>Rhodospirillales</taxon>
        <taxon>Rhodospirillaceae</taxon>
        <taxon>Hwanghaeella</taxon>
    </lineage>
</organism>
<dbReference type="PIRSF" id="PIRSF017082">
    <property type="entry name" value="YflP"/>
    <property type="match status" value="1"/>
</dbReference>
<dbReference type="PANTHER" id="PTHR42928:SF5">
    <property type="entry name" value="BLR1237 PROTEIN"/>
    <property type="match status" value="1"/>
</dbReference>
<accession>A0A3S2WA98</accession>
<dbReference type="Pfam" id="PF03401">
    <property type="entry name" value="TctC"/>
    <property type="match status" value="1"/>
</dbReference>
<dbReference type="PANTHER" id="PTHR42928">
    <property type="entry name" value="TRICARBOXYLATE-BINDING PROTEIN"/>
    <property type="match status" value="1"/>
</dbReference>
<evidence type="ECO:0000313" key="3">
    <source>
        <dbReference type="Proteomes" id="UP000287447"/>
    </source>
</evidence>
<dbReference type="Gene3D" id="3.40.190.150">
    <property type="entry name" value="Bordetella uptake gene, domain 1"/>
    <property type="match status" value="1"/>
</dbReference>
<dbReference type="CDD" id="cd07012">
    <property type="entry name" value="PBP2_Bug_TTT"/>
    <property type="match status" value="1"/>
</dbReference>
<name>A0A3S2WA98_9PROT</name>
<evidence type="ECO:0000313" key="2">
    <source>
        <dbReference type="EMBL" id="RVU37778.1"/>
    </source>
</evidence>
<sequence length="335" mass="35122">MPVSRSNVVGNFRLVQGVIRECTMKFLGILCGAAAILFGVNAVAADWTPSGPVTLQIGFDAGGETDTLGRVIAKQMESQTGWDMVVENKPGGGGVAMFTGLSVAEPDGLTLGMGVSMPVLVNLVLRGDKLPFNLDSFDYLATVATAQVAIIARKDAPFDDLAGLIAYSKQNDGALVAFDAKPQELLMKYVAKGADADFRLVSTKSSAEMVQQLLGGHVIASFAAGAHIPYLESGDVKMIASANATRHGYSPETPTVMEQGHDIFVDPYFYIAAPAGLSAPAKAELAVALENAIESDPVKKAIVNAMKTDPSNLGPDGTRKMLDDGLTNVAKLFGK</sequence>
<dbReference type="SUPFAM" id="SSF53850">
    <property type="entry name" value="Periplasmic binding protein-like II"/>
    <property type="match status" value="1"/>
</dbReference>
<protein>
    <submittedName>
        <fullName evidence="2">Tripartite tricarboxylate transporter substrate binding protein</fullName>
    </submittedName>
</protein>
<comment type="similarity">
    <text evidence="1">Belongs to the UPF0065 (bug) family.</text>
</comment>
<dbReference type="Proteomes" id="UP000287447">
    <property type="component" value="Unassembled WGS sequence"/>
</dbReference>
<reference evidence="3" key="1">
    <citation type="submission" date="2019-01" db="EMBL/GenBank/DDBJ databases">
        <title>Gri0909 isolated from a small marine red alga.</title>
        <authorList>
            <person name="Kim J."/>
            <person name="Jeong S.E."/>
            <person name="Jeon C.O."/>
        </authorList>
    </citation>
    <scope>NUCLEOTIDE SEQUENCE [LARGE SCALE GENOMIC DNA]</scope>
    <source>
        <strain evidence="3">Gri0909</strain>
    </source>
</reference>
<comment type="caution">
    <text evidence="2">The sequence shown here is derived from an EMBL/GenBank/DDBJ whole genome shotgun (WGS) entry which is preliminary data.</text>
</comment>
<proteinExistence type="inferred from homology"/>